<name>A0A1H5YK50_9RHOB</name>
<dbReference type="Proteomes" id="UP000236752">
    <property type="component" value="Unassembled WGS sequence"/>
</dbReference>
<dbReference type="EMBL" id="FNUZ01000003">
    <property type="protein sequence ID" value="SEG24090.1"/>
    <property type="molecule type" value="Genomic_DNA"/>
</dbReference>
<evidence type="ECO:0000313" key="2">
    <source>
        <dbReference type="Proteomes" id="UP000236752"/>
    </source>
</evidence>
<keyword evidence="2" id="KW-1185">Reference proteome</keyword>
<protein>
    <submittedName>
        <fullName evidence="1">Uncharacterized protein</fullName>
    </submittedName>
</protein>
<dbReference type="AlphaFoldDB" id="A0A1H5YK50"/>
<proteinExistence type="predicted"/>
<sequence>MWGRYVVLDAVHWVGAVIHDVEGSYMQLQIYCCPNNLFPICEDKGIFKAKRILCLNLQVHERILVSKHSFRRIFRRFGTAKET</sequence>
<gene>
    <name evidence="1" type="ORF">SAMN04488045_2125</name>
</gene>
<reference evidence="1 2" key="1">
    <citation type="submission" date="2016-10" db="EMBL/GenBank/DDBJ databases">
        <authorList>
            <person name="de Groot N.N."/>
        </authorList>
    </citation>
    <scope>NUCLEOTIDE SEQUENCE [LARGE SCALE GENOMIC DNA]</scope>
    <source>
        <strain evidence="1 2">DSM 26915</strain>
    </source>
</reference>
<organism evidence="1 2">
    <name type="scientific">Thalassococcus halodurans</name>
    <dbReference type="NCBI Taxonomy" id="373675"/>
    <lineage>
        <taxon>Bacteria</taxon>
        <taxon>Pseudomonadati</taxon>
        <taxon>Pseudomonadota</taxon>
        <taxon>Alphaproteobacteria</taxon>
        <taxon>Rhodobacterales</taxon>
        <taxon>Roseobacteraceae</taxon>
        <taxon>Thalassococcus</taxon>
    </lineage>
</organism>
<accession>A0A1H5YK50</accession>
<evidence type="ECO:0000313" key="1">
    <source>
        <dbReference type="EMBL" id="SEG24090.1"/>
    </source>
</evidence>